<keyword evidence="3" id="KW-1185">Reference proteome</keyword>
<name>A0ABQ6F2C7_9VIBR</name>
<dbReference type="Proteomes" id="UP001157138">
    <property type="component" value="Unassembled WGS sequence"/>
</dbReference>
<gene>
    <name evidence="2" type="ORF">GCM10007938_31560</name>
</gene>
<evidence type="ECO:0000313" key="3">
    <source>
        <dbReference type="Proteomes" id="UP001157138"/>
    </source>
</evidence>
<accession>A0ABQ6F2C7</accession>
<organism evidence="2 3">
    <name type="scientific">Vibrio zhanjiangensis</name>
    <dbReference type="NCBI Taxonomy" id="1046128"/>
    <lineage>
        <taxon>Bacteria</taxon>
        <taxon>Pseudomonadati</taxon>
        <taxon>Pseudomonadota</taxon>
        <taxon>Gammaproteobacteria</taxon>
        <taxon>Vibrionales</taxon>
        <taxon>Vibrionaceae</taxon>
        <taxon>Vibrio</taxon>
    </lineage>
</organism>
<comment type="caution">
    <text evidence="2">The sequence shown here is derived from an EMBL/GenBank/DDBJ whole genome shotgun (WGS) entry which is preliminary data.</text>
</comment>
<protein>
    <submittedName>
        <fullName evidence="2">Uncharacterized protein</fullName>
    </submittedName>
</protein>
<reference evidence="3" key="1">
    <citation type="journal article" date="2019" name="Int. J. Syst. Evol. Microbiol.">
        <title>The Global Catalogue of Microorganisms (GCM) 10K type strain sequencing project: providing services to taxonomists for standard genome sequencing and annotation.</title>
        <authorList>
            <consortium name="The Broad Institute Genomics Platform"/>
            <consortium name="The Broad Institute Genome Sequencing Center for Infectious Disease"/>
            <person name="Wu L."/>
            <person name="Ma J."/>
        </authorList>
    </citation>
    <scope>NUCLEOTIDE SEQUENCE [LARGE SCALE GENOMIC DNA]</scope>
    <source>
        <strain evidence="3">NBRC 108723</strain>
    </source>
</reference>
<evidence type="ECO:0000313" key="2">
    <source>
        <dbReference type="EMBL" id="GLT19374.1"/>
    </source>
</evidence>
<dbReference type="EMBL" id="BSPW01000074">
    <property type="protein sequence ID" value="GLT19374.1"/>
    <property type="molecule type" value="Genomic_DNA"/>
</dbReference>
<evidence type="ECO:0000256" key="1">
    <source>
        <dbReference type="SAM" id="MobiDB-lite"/>
    </source>
</evidence>
<feature type="region of interest" description="Disordered" evidence="1">
    <location>
        <begin position="38"/>
        <end position="57"/>
    </location>
</feature>
<sequence>MKMGVEFSAFINRFDIADAIALIEIFSLSEDAMKSFDSSSLSLSGEPDESDTISVSS</sequence>
<proteinExistence type="predicted"/>